<dbReference type="HOGENOM" id="CLU_2484852_0_0_1"/>
<dbReference type="Proteomes" id="UP000011668">
    <property type="component" value="Unassembled WGS sequence"/>
</dbReference>
<dbReference type="EMBL" id="AFRT01000008">
    <property type="protein sequence ID" value="ELU45952.1"/>
    <property type="molecule type" value="Genomic_DNA"/>
</dbReference>
<keyword evidence="3" id="KW-1185">Reference proteome</keyword>
<name>L8XA61_THACA</name>
<evidence type="ECO:0000313" key="2">
    <source>
        <dbReference type="EMBL" id="ELU45952.1"/>
    </source>
</evidence>
<gene>
    <name evidence="2" type="ORF">AG1IA_00012</name>
</gene>
<evidence type="ECO:0000313" key="3">
    <source>
        <dbReference type="Proteomes" id="UP000011668"/>
    </source>
</evidence>
<sequence length="87" mass="9230">MALSSPARAAGADCTPWSSTRPMVGPTASSSEVRESFSSASELDLGILARPGGYYRRFIGRDIQGRKGERRSRDQLVAGKASTGVLN</sequence>
<proteinExistence type="predicted"/>
<dbReference type="AlphaFoldDB" id="L8XA61"/>
<feature type="region of interest" description="Disordered" evidence="1">
    <location>
        <begin position="64"/>
        <end position="87"/>
    </location>
</feature>
<organism evidence="2 3">
    <name type="scientific">Thanatephorus cucumeris (strain AG1-IA)</name>
    <name type="common">Rice sheath blight fungus</name>
    <name type="synonym">Rhizoctonia solani</name>
    <dbReference type="NCBI Taxonomy" id="983506"/>
    <lineage>
        <taxon>Eukaryota</taxon>
        <taxon>Fungi</taxon>
        <taxon>Dikarya</taxon>
        <taxon>Basidiomycota</taxon>
        <taxon>Agaricomycotina</taxon>
        <taxon>Agaricomycetes</taxon>
        <taxon>Cantharellales</taxon>
        <taxon>Ceratobasidiaceae</taxon>
        <taxon>Rhizoctonia</taxon>
        <taxon>Rhizoctonia solani AG-1</taxon>
    </lineage>
</organism>
<comment type="caution">
    <text evidence="2">The sequence shown here is derived from an EMBL/GenBank/DDBJ whole genome shotgun (WGS) entry which is preliminary data.</text>
</comment>
<evidence type="ECO:0000256" key="1">
    <source>
        <dbReference type="SAM" id="MobiDB-lite"/>
    </source>
</evidence>
<reference evidence="2 3" key="1">
    <citation type="journal article" date="2013" name="Nat. Commun.">
        <title>The evolution and pathogenic mechanisms of the rice sheath blight pathogen.</title>
        <authorList>
            <person name="Zheng A."/>
            <person name="Lin R."/>
            <person name="Xu L."/>
            <person name="Qin P."/>
            <person name="Tang C."/>
            <person name="Ai P."/>
            <person name="Zhang D."/>
            <person name="Liu Y."/>
            <person name="Sun Z."/>
            <person name="Feng H."/>
            <person name="Wang Y."/>
            <person name="Chen Y."/>
            <person name="Liang X."/>
            <person name="Fu R."/>
            <person name="Li Q."/>
            <person name="Zhang J."/>
            <person name="Yu X."/>
            <person name="Xie Z."/>
            <person name="Ding L."/>
            <person name="Guan P."/>
            <person name="Tang J."/>
            <person name="Liang Y."/>
            <person name="Wang S."/>
            <person name="Deng Q."/>
            <person name="Li S."/>
            <person name="Zhu J."/>
            <person name="Wang L."/>
            <person name="Liu H."/>
            <person name="Li P."/>
        </authorList>
    </citation>
    <scope>NUCLEOTIDE SEQUENCE [LARGE SCALE GENOMIC DNA]</scope>
    <source>
        <strain evidence="3">AG-1 IA</strain>
    </source>
</reference>
<feature type="compositionally biased region" description="Basic and acidic residues" evidence="1">
    <location>
        <begin position="64"/>
        <end position="74"/>
    </location>
</feature>
<protein>
    <submittedName>
        <fullName evidence="2">Uncharacterized protein</fullName>
    </submittedName>
</protein>
<feature type="region of interest" description="Disordered" evidence="1">
    <location>
        <begin position="1"/>
        <end position="38"/>
    </location>
</feature>
<accession>L8XA61</accession>